<dbReference type="RefSeq" id="WP_156269698.1">
    <property type="nucleotide sequence ID" value="NZ_WOGU01000009.1"/>
</dbReference>
<comment type="caution">
    <text evidence="2">The sequence shown here is derived from an EMBL/GenBank/DDBJ whole genome shotgun (WGS) entry which is preliminary data.</text>
</comment>
<reference evidence="2 3" key="1">
    <citation type="submission" date="2019-12" db="EMBL/GenBank/DDBJ databases">
        <authorList>
            <person name="Shi Y."/>
        </authorList>
    </citation>
    <scope>NUCLEOTIDE SEQUENCE [LARGE SCALE GENOMIC DNA]</scope>
    <source>
        <strain evidence="2 3">JCM 17929</strain>
    </source>
</reference>
<keyword evidence="1" id="KW-1133">Transmembrane helix</keyword>
<keyword evidence="3" id="KW-1185">Reference proteome</keyword>
<dbReference type="EMBL" id="WOGU01000009">
    <property type="protein sequence ID" value="MUN63804.1"/>
    <property type="molecule type" value="Genomic_DNA"/>
</dbReference>
<proteinExistence type="predicted"/>
<protein>
    <submittedName>
        <fullName evidence="2">Uncharacterized protein</fullName>
    </submittedName>
</protein>
<dbReference type="AlphaFoldDB" id="A0A6N8GSJ5"/>
<sequence length="61" mass="6675">MDQISRFLILGVLGVGVLSIIVTGFFDLFEGQLLKGLSMIFFGLLLGAGGIKLDRDHLRPR</sequence>
<gene>
    <name evidence="2" type="ORF">GMA12_11750</name>
</gene>
<feature type="transmembrane region" description="Helical" evidence="1">
    <location>
        <begin position="32"/>
        <end position="51"/>
    </location>
</feature>
<dbReference type="Proteomes" id="UP000436989">
    <property type="component" value="Unassembled WGS sequence"/>
</dbReference>
<keyword evidence="1" id="KW-0472">Membrane</keyword>
<accession>A0A6N8GSJ5</accession>
<feature type="transmembrane region" description="Helical" evidence="1">
    <location>
        <begin position="7"/>
        <end position="26"/>
    </location>
</feature>
<name>A0A6N8GSJ5_9MICC</name>
<evidence type="ECO:0000313" key="2">
    <source>
        <dbReference type="EMBL" id="MUN63804.1"/>
    </source>
</evidence>
<evidence type="ECO:0000256" key="1">
    <source>
        <dbReference type="SAM" id="Phobius"/>
    </source>
</evidence>
<organism evidence="2 3">
    <name type="scientific">Kocuria sediminis</name>
    <dbReference type="NCBI Taxonomy" id="1038857"/>
    <lineage>
        <taxon>Bacteria</taxon>
        <taxon>Bacillati</taxon>
        <taxon>Actinomycetota</taxon>
        <taxon>Actinomycetes</taxon>
        <taxon>Micrococcales</taxon>
        <taxon>Micrococcaceae</taxon>
        <taxon>Kocuria</taxon>
    </lineage>
</organism>
<keyword evidence="1" id="KW-0812">Transmembrane</keyword>
<evidence type="ECO:0000313" key="3">
    <source>
        <dbReference type="Proteomes" id="UP000436989"/>
    </source>
</evidence>